<dbReference type="InterPro" id="IPR006059">
    <property type="entry name" value="SBP"/>
</dbReference>
<organism evidence="15 16">
    <name type="scientific">Pseudoxanthobacter soli DSM 19599</name>
    <dbReference type="NCBI Taxonomy" id="1123029"/>
    <lineage>
        <taxon>Bacteria</taxon>
        <taxon>Pseudomonadati</taxon>
        <taxon>Pseudomonadota</taxon>
        <taxon>Alphaproteobacteria</taxon>
        <taxon>Hyphomicrobiales</taxon>
        <taxon>Segnochrobactraceae</taxon>
        <taxon>Pseudoxanthobacter</taxon>
    </lineage>
</organism>
<dbReference type="PANTHER" id="PTHR45436">
    <property type="entry name" value="SENSOR HISTIDINE KINASE YKOH"/>
    <property type="match status" value="1"/>
</dbReference>
<dbReference type="InterPro" id="IPR004358">
    <property type="entry name" value="Sig_transdc_His_kin-like_C"/>
</dbReference>
<proteinExistence type="predicted"/>
<evidence type="ECO:0000259" key="14">
    <source>
        <dbReference type="PROSITE" id="PS50885"/>
    </source>
</evidence>
<keyword evidence="6 12" id="KW-0812">Transmembrane</keyword>
<dbReference type="Pfam" id="PF02518">
    <property type="entry name" value="HATPase_c"/>
    <property type="match status" value="1"/>
</dbReference>
<protein>
    <recommendedName>
        <fullName evidence="3">histidine kinase</fullName>
        <ecNumber evidence="3">2.7.13.3</ecNumber>
    </recommendedName>
</protein>
<dbReference type="Gene3D" id="1.10.287.130">
    <property type="match status" value="1"/>
</dbReference>
<evidence type="ECO:0000256" key="11">
    <source>
        <dbReference type="ARBA" id="ARBA00023136"/>
    </source>
</evidence>
<dbReference type="AlphaFoldDB" id="A0A1M7ZGR9"/>
<evidence type="ECO:0000256" key="8">
    <source>
        <dbReference type="ARBA" id="ARBA00022777"/>
    </source>
</evidence>
<evidence type="ECO:0000256" key="6">
    <source>
        <dbReference type="ARBA" id="ARBA00022692"/>
    </source>
</evidence>
<feature type="transmembrane region" description="Helical" evidence="12">
    <location>
        <begin position="162"/>
        <end position="185"/>
    </location>
</feature>
<dbReference type="InterPro" id="IPR003660">
    <property type="entry name" value="HAMP_dom"/>
</dbReference>
<evidence type="ECO:0000256" key="3">
    <source>
        <dbReference type="ARBA" id="ARBA00012438"/>
    </source>
</evidence>
<keyword evidence="9 12" id="KW-1133">Transmembrane helix</keyword>
<dbReference type="EC" id="2.7.13.3" evidence="3"/>
<keyword evidence="10" id="KW-0902">Two-component regulatory system</keyword>
<evidence type="ECO:0000313" key="15">
    <source>
        <dbReference type="EMBL" id="SHO64110.1"/>
    </source>
</evidence>
<evidence type="ECO:0000256" key="12">
    <source>
        <dbReference type="SAM" id="Phobius"/>
    </source>
</evidence>
<dbReference type="GO" id="GO:0000155">
    <property type="term" value="F:phosphorelay sensor kinase activity"/>
    <property type="evidence" value="ECO:0007669"/>
    <property type="project" value="InterPro"/>
</dbReference>
<evidence type="ECO:0000259" key="13">
    <source>
        <dbReference type="PROSITE" id="PS50109"/>
    </source>
</evidence>
<dbReference type="InterPro" id="IPR036097">
    <property type="entry name" value="HisK_dim/P_sf"/>
</dbReference>
<dbReference type="PROSITE" id="PS50885">
    <property type="entry name" value="HAMP"/>
    <property type="match status" value="1"/>
</dbReference>
<dbReference type="SUPFAM" id="SSF53850">
    <property type="entry name" value="Periplasmic binding protein-like II"/>
    <property type="match status" value="1"/>
</dbReference>
<evidence type="ECO:0000256" key="5">
    <source>
        <dbReference type="ARBA" id="ARBA00022679"/>
    </source>
</evidence>
<dbReference type="SMART" id="SM00388">
    <property type="entry name" value="HisKA"/>
    <property type="match status" value="1"/>
</dbReference>
<evidence type="ECO:0000256" key="10">
    <source>
        <dbReference type="ARBA" id="ARBA00023012"/>
    </source>
</evidence>
<evidence type="ECO:0000313" key="16">
    <source>
        <dbReference type="Proteomes" id="UP000186406"/>
    </source>
</evidence>
<accession>A0A1M7ZGR9</accession>
<dbReference type="GO" id="GO:0005886">
    <property type="term" value="C:plasma membrane"/>
    <property type="evidence" value="ECO:0007669"/>
    <property type="project" value="TreeGrafter"/>
</dbReference>
<keyword evidence="7" id="KW-0574">Periplasm</keyword>
<dbReference type="SMART" id="SM00387">
    <property type="entry name" value="HATPase_c"/>
    <property type="match status" value="1"/>
</dbReference>
<dbReference type="InterPro" id="IPR003661">
    <property type="entry name" value="HisK_dim/P_dom"/>
</dbReference>
<dbReference type="InterPro" id="IPR005467">
    <property type="entry name" value="His_kinase_dom"/>
</dbReference>
<dbReference type="Pfam" id="PF13416">
    <property type="entry name" value="SBP_bac_8"/>
    <property type="match status" value="1"/>
</dbReference>
<feature type="domain" description="Histidine kinase" evidence="13">
    <location>
        <begin position="245"/>
        <end position="456"/>
    </location>
</feature>
<dbReference type="CDD" id="cd00075">
    <property type="entry name" value="HATPase"/>
    <property type="match status" value="1"/>
</dbReference>
<dbReference type="Pfam" id="PF00512">
    <property type="entry name" value="HisKA"/>
    <property type="match status" value="1"/>
</dbReference>
<comment type="catalytic activity">
    <reaction evidence="1">
        <text>ATP + protein L-histidine = ADP + protein N-phospho-L-histidine.</text>
        <dbReference type="EC" id="2.7.13.3"/>
    </reaction>
</comment>
<dbReference type="Gene3D" id="3.30.565.10">
    <property type="entry name" value="Histidine kinase-like ATPase, C-terminal domain"/>
    <property type="match status" value="1"/>
</dbReference>
<gene>
    <name evidence="15" type="ORF">SAMN02745172_01580</name>
</gene>
<dbReference type="EMBL" id="FRXO01000003">
    <property type="protein sequence ID" value="SHO64110.1"/>
    <property type="molecule type" value="Genomic_DNA"/>
</dbReference>
<dbReference type="Proteomes" id="UP000186406">
    <property type="component" value="Unassembled WGS sequence"/>
</dbReference>
<feature type="domain" description="HAMP" evidence="14">
    <location>
        <begin position="186"/>
        <end position="237"/>
    </location>
</feature>
<evidence type="ECO:0000256" key="7">
    <source>
        <dbReference type="ARBA" id="ARBA00022764"/>
    </source>
</evidence>
<evidence type="ECO:0000256" key="1">
    <source>
        <dbReference type="ARBA" id="ARBA00000085"/>
    </source>
</evidence>
<keyword evidence="16" id="KW-1185">Reference proteome</keyword>
<dbReference type="SUPFAM" id="SSF55874">
    <property type="entry name" value="ATPase domain of HSP90 chaperone/DNA topoisomerase II/histidine kinase"/>
    <property type="match status" value="1"/>
</dbReference>
<keyword evidence="11 12" id="KW-0472">Membrane</keyword>
<dbReference type="PRINTS" id="PR00344">
    <property type="entry name" value="BCTRLSENSOR"/>
</dbReference>
<comment type="subcellular location">
    <subcellularLocation>
        <location evidence="2">Membrane</location>
    </subcellularLocation>
</comment>
<dbReference type="Pfam" id="PF08521">
    <property type="entry name" value="2CSK_N"/>
    <property type="match status" value="1"/>
</dbReference>
<dbReference type="STRING" id="1123029.SAMN02745172_01580"/>
<evidence type="ECO:0000256" key="4">
    <source>
        <dbReference type="ARBA" id="ARBA00022553"/>
    </source>
</evidence>
<dbReference type="InterPro" id="IPR036890">
    <property type="entry name" value="HATPase_C_sf"/>
</dbReference>
<dbReference type="PANTHER" id="PTHR45436:SF1">
    <property type="entry name" value="SENSOR PROTEIN QSEC"/>
    <property type="match status" value="1"/>
</dbReference>
<keyword evidence="8 15" id="KW-0418">Kinase</keyword>
<keyword evidence="4" id="KW-0597">Phosphoprotein</keyword>
<dbReference type="Gene3D" id="3.40.190.10">
    <property type="entry name" value="Periplasmic binding protein-like II"/>
    <property type="match status" value="2"/>
</dbReference>
<dbReference type="SUPFAM" id="SSF47384">
    <property type="entry name" value="Homodimeric domain of signal transducing histidine kinase"/>
    <property type="match status" value="1"/>
</dbReference>
<keyword evidence="5" id="KW-0808">Transferase</keyword>
<dbReference type="CDD" id="cd00082">
    <property type="entry name" value="HisKA"/>
    <property type="match status" value="1"/>
</dbReference>
<reference evidence="15 16" key="1">
    <citation type="submission" date="2016-12" db="EMBL/GenBank/DDBJ databases">
        <authorList>
            <person name="Song W.-J."/>
            <person name="Kurnit D.M."/>
        </authorList>
    </citation>
    <scope>NUCLEOTIDE SEQUENCE [LARGE SCALE GENOMIC DNA]</scope>
    <source>
        <strain evidence="15 16">DSM 19599</strain>
    </source>
</reference>
<dbReference type="InterPro" id="IPR013727">
    <property type="entry name" value="2CSK_N"/>
</dbReference>
<evidence type="ECO:0000256" key="9">
    <source>
        <dbReference type="ARBA" id="ARBA00022989"/>
    </source>
</evidence>
<sequence length="828" mass="87571">MPVRATSIRRRVLGLALVVLALAAGAVALFLRDYAGRAADEAFDRLLAASALSIAGAVQVEGGRVVVELPIASLAMLGSDGDRVFYVVEQPNGAFVTGYDDLGAGLPPASDDEPVFADRSYRGEPVRIATIGRLTSASEAAGWVTIRVGETRLARSRLAAEIFNTAVLPLVGLLALSLALVWLGVQRAFAPLADLEAELRRRPSEDLSPVSVPVPVEVGHLVEALNGFMQRLDSIMRTLSSVVADAAHQVRTPLASLRAQAEVALDERDFDRLRERVVKIHNNAVVASDLINQLLMEAIVAHRIETREVAPLAIGTVIDDVLQRLDAKAAARVGVTIADGARDLVVMGDRLALREMLGNLVDNALDYTGGPVSITADATPAGIRLAVSDRGPGIADDEKAAVLERFRRGRSGGARPGSGLGLSIVRTVVEAHGGRIALLDRDGGGLVARIDLKAEAPARLGSPKGGRGGRMLAAMAAVAVFGLVASGGRSDAGETSRYPAPHPPDEHGPVLMIAGATSTPLFAAFIHDFQIVRPDVAVLYDEIETLPLYEAVVAGTVPEGTDLIISSASDLQVKLANDGFARAYESPQTEALPAWARWRDEVFGFTFEPAVILYNRALVPEADRPRSHLGLIRLLESDPDRFRGRVGTYDIAASGVGQMLAAQDAVISSNFWRLAHALGQVDVRLSGSSPELIDLVSDGGLALAYNVLGSYAFARQADDPRFGIVIPDDYALVLTRTALIPRTANDPRLAEAFLDYLLSPRGQAIAAGTTALGAVVPGSHGQWTAERIAEEASGIIQPVALGPALLVGLDQERKGRLYEAWGKLVAGP</sequence>
<name>A0A1M7ZGR9_9HYPH</name>
<evidence type="ECO:0000256" key="2">
    <source>
        <dbReference type="ARBA" id="ARBA00004370"/>
    </source>
</evidence>
<dbReference type="InterPro" id="IPR003594">
    <property type="entry name" value="HATPase_dom"/>
</dbReference>
<dbReference type="PROSITE" id="PS50109">
    <property type="entry name" value="HIS_KIN"/>
    <property type="match status" value="1"/>
</dbReference>
<dbReference type="InterPro" id="IPR050428">
    <property type="entry name" value="TCS_sensor_his_kinase"/>
</dbReference>